<comment type="subcellular location">
    <subcellularLocation>
        <location evidence="1">Cytoplasm</location>
        <location evidence="1">Cytoskeleton</location>
        <location evidence="1">Cilium axoneme</location>
    </subcellularLocation>
</comment>
<evidence type="ECO:0000256" key="3">
    <source>
        <dbReference type="ARBA" id="ARBA00021602"/>
    </source>
</evidence>
<dbReference type="GO" id="GO:0005930">
    <property type="term" value="C:axoneme"/>
    <property type="evidence" value="ECO:0007669"/>
    <property type="project" value="UniProtKB-SubCell"/>
</dbReference>
<dbReference type="PANTHER" id="PTHR21442:SF0">
    <property type="entry name" value="CILIA- AND FLAGELLA-ASSOCIATED PROTEIN 206"/>
    <property type="match status" value="1"/>
</dbReference>
<keyword evidence="6" id="KW-0969">Cilium</keyword>
<dbReference type="PANTHER" id="PTHR21442">
    <property type="entry name" value="CILIA- AND FLAGELLA-ASSOCIATED PROTEIN 206"/>
    <property type="match status" value="1"/>
</dbReference>
<reference evidence="10 11" key="1">
    <citation type="journal article" date="2019" name="Gigascience">
        <title>Whole-genome sequence of the oriental lung fluke Paragonimus westermani.</title>
        <authorList>
            <person name="Oey H."/>
            <person name="Zakrzewski M."/>
            <person name="Narain K."/>
            <person name="Devi K.R."/>
            <person name="Agatsuma T."/>
            <person name="Nawaratna S."/>
            <person name="Gobert G.N."/>
            <person name="Jones M.K."/>
            <person name="Ragan M.A."/>
            <person name="McManus D.P."/>
            <person name="Krause L."/>
        </authorList>
    </citation>
    <scope>NUCLEOTIDE SEQUENCE [LARGE SCALE GENOMIC DNA]</scope>
    <source>
        <strain evidence="10 11">IND2009</strain>
    </source>
</reference>
<sequence length="647" mass="72427">MPKGQAEGVITKIITQIIQECAAKGEDVSETLTAYIICVERLTDDESPALDTIKMQVYFETNHLERDEFLAEHHRVMQARLEPVVREALEARARTREEMEDVYRCIISAVLLRSGLGAPTNIEVVRETTAALQSIFPQTDVGSFLTANPAEKRSQLMEFTNIVTGIRLFNRDCCKGGAGIDDIASCLSISVPFLLTQGIPMTLNTLHDELQLARNLAATYTSLFLKIVAFDPSLGALSSANVTASSAEKVGITPSLLRSAVVNARQYESFLVTLEQELIQMTANVERLSNTFTARLKDLRDLIRDRPAVPSMEVYPGFIQLANIWNHFQDEMVLLSVLTTTLNSLQSHFVGRRLKWTKDKLMHLITDSEIILDDQIKQHGPMAEDERGNFTWVYPHTMDSASKLSPDLEGFCVWSLIKYQGLLVKADLSLGCVMTPTENRLYAFSSPEAARDFVMASDDFLKCLPTVVRRLPELMQFLKLGHIFSKGIPGGQGGNLIGRPYGRTEAQIQTEVHPIESYIDKEYEWNEWELRKKALKLANLRRKVTGSVQTILSNWRRDNATQVYLLKNSHTTTREDGYTQVPKPSVFHHGLRGCGGIDQAVSTNLATVGEASWCTLYRATNSTTVDLTIPVEQQLMGSTDKGGLRWY</sequence>
<comment type="similarity">
    <text evidence="2">Belongs to the CFAP206 family.</text>
</comment>
<dbReference type="EMBL" id="QNGE01003808">
    <property type="protein sequence ID" value="KAA3673590.1"/>
    <property type="molecule type" value="Genomic_DNA"/>
</dbReference>
<evidence type="ECO:0000256" key="5">
    <source>
        <dbReference type="ARBA" id="ARBA00022794"/>
    </source>
</evidence>
<comment type="function">
    <text evidence="9">Essential for sperm motility and is involved in the regulation of the beating frequency of motile cilia on the epithelial cells of the respiratory tract. Required for the establishment of radial spokes in sperm flagella.</text>
</comment>
<evidence type="ECO:0000256" key="2">
    <source>
        <dbReference type="ARBA" id="ARBA00010500"/>
    </source>
</evidence>
<keyword evidence="4" id="KW-0963">Cytoplasm</keyword>
<dbReference type="GO" id="GO:0030030">
    <property type="term" value="P:cell projection organization"/>
    <property type="evidence" value="ECO:0007669"/>
    <property type="project" value="UniProtKB-KW"/>
</dbReference>
<dbReference type="Proteomes" id="UP000324629">
    <property type="component" value="Unassembled WGS sequence"/>
</dbReference>
<evidence type="ECO:0000256" key="1">
    <source>
        <dbReference type="ARBA" id="ARBA00004430"/>
    </source>
</evidence>
<dbReference type="GO" id="GO:0003356">
    <property type="term" value="P:regulation of cilium beat frequency"/>
    <property type="evidence" value="ECO:0007669"/>
    <property type="project" value="TreeGrafter"/>
</dbReference>
<comment type="caution">
    <text evidence="10">The sequence shown here is derived from an EMBL/GenBank/DDBJ whole genome shotgun (WGS) entry which is preliminary data.</text>
</comment>
<name>A0A5J4NDP3_9TREM</name>
<protein>
    <recommendedName>
        <fullName evidence="3">Cilia- and flagella-associated protein 206</fullName>
    </recommendedName>
</protein>
<keyword evidence="7" id="KW-0206">Cytoskeleton</keyword>
<dbReference type="GO" id="GO:0036064">
    <property type="term" value="C:ciliary basal body"/>
    <property type="evidence" value="ECO:0007669"/>
    <property type="project" value="TreeGrafter"/>
</dbReference>
<gene>
    <name evidence="10" type="ORF">DEA37_0010260</name>
</gene>
<evidence type="ECO:0000313" key="10">
    <source>
        <dbReference type="EMBL" id="KAA3673590.1"/>
    </source>
</evidence>
<dbReference type="Pfam" id="PF12018">
    <property type="entry name" value="FAP206"/>
    <property type="match status" value="1"/>
</dbReference>
<evidence type="ECO:0000313" key="11">
    <source>
        <dbReference type="Proteomes" id="UP000324629"/>
    </source>
</evidence>
<proteinExistence type="inferred from homology"/>
<evidence type="ECO:0000256" key="4">
    <source>
        <dbReference type="ARBA" id="ARBA00022490"/>
    </source>
</evidence>
<evidence type="ECO:0000256" key="8">
    <source>
        <dbReference type="ARBA" id="ARBA00023273"/>
    </source>
</evidence>
<evidence type="ECO:0000256" key="9">
    <source>
        <dbReference type="ARBA" id="ARBA00045321"/>
    </source>
</evidence>
<dbReference type="InterPro" id="IPR021897">
    <property type="entry name" value="FAP206"/>
</dbReference>
<dbReference type="AlphaFoldDB" id="A0A5J4NDP3"/>
<organism evidence="10 11">
    <name type="scientific">Paragonimus westermani</name>
    <dbReference type="NCBI Taxonomy" id="34504"/>
    <lineage>
        <taxon>Eukaryota</taxon>
        <taxon>Metazoa</taxon>
        <taxon>Spiralia</taxon>
        <taxon>Lophotrochozoa</taxon>
        <taxon>Platyhelminthes</taxon>
        <taxon>Trematoda</taxon>
        <taxon>Digenea</taxon>
        <taxon>Plagiorchiida</taxon>
        <taxon>Troglotremata</taxon>
        <taxon>Troglotrematidae</taxon>
        <taxon>Paragonimus</taxon>
    </lineage>
</organism>
<accession>A0A5J4NDP3</accession>
<keyword evidence="5" id="KW-0970">Cilium biogenesis/degradation</keyword>
<evidence type="ECO:0000256" key="7">
    <source>
        <dbReference type="ARBA" id="ARBA00023212"/>
    </source>
</evidence>
<evidence type="ECO:0000256" key="6">
    <source>
        <dbReference type="ARBA" id="ARBA00023069"/>
    </source>
</evidence>
<keyword evidence="11" id="KW-1185">Reference proteome</keyword>
<keyword evidence="8" id="KW-0966">Cell projection</keyword>